<organism evidence="2 3">
    <name type="scientific">Paenalcaligenes hermetiae</name>
    <dbReference type="NCBI Taxonomy" id="1157987"/>
    <lineage>
        <taxon>Bacteria</taxon>
        <taxon>Pseudomonadati</taxon>
        <taxon>Pseudomonadota</taxon>
        <taxon>Betaproteobacteria</taxon>
        <taxon>Burkholderiales</taxon>
        <taxon>Alcaligenaceae</taxon>
        <taxon>Paenalcaligenes</taxon>
    </lineage>
</organism>
<gene>
    <name evidence="2" type="ORF">GCM10023337_12760</name>
</gene>
<evidence type="ECO:0000313" key="3">
    <source>
        <dbReference type="Proteomes" id="UP001500227"/>
    </source>
</evidence>
<dbReference type="EMBL" id="BAABKD010000009">
    <property type="protein sequence ID" value="GAA5089612.1"/>
    <property type="molecule type" value="Genomic_DNA"/>
</dbReference>
<name>A0ABP9M1E7_9BURK</name>
<protein>
    <recommendedName>
        <fullName evidence="1">EthD domain-containing protein</fullName>
    </recommendedName>
</protein>
<evidence type="ECO:0000259" key="1">
    <source>
        <dbReference type="Pfam" id="PF07110"/>
    </source>
</evidence>
<evidence type="ECO:0000313" key="2">
    <source>
        <dbReference type="EMBL" id="GAA5089612.1"/>
    </source>
</evidence>
<dbReference type="SUPFAM" id="SSF54909">
    <property type="entry name" value="Dimeric alpha+beta barrel"/>
    <property type="match status" value="1"/>
</dbReference>
<accession>A0ABP9M1E7</accession>
<feature type="domain" description="EthD" evidence="1">
    <location>
        <begin position="95"/>
        <end position="170"/>
    </location>
</feature>
<dbReference type="Proteomes" id="UP001500227">
    <property type="component" value="Unassembled WGS sequence"/>
</dbReference>
<dbReference type="InterPro" id="IPR009799">
    <property type="entry name" value="EthD_dom"/>
</dbReference>
<comment type="caution">
    <text evidence="2">The sequence shown here is derived from an EMBL/GenBank/DDBJ whole genome shotgun (WGS) entry which is preliminary data.</text>
</comment>
<proteinExistence type="predicted"/>
<keyword evidence="3" id="KW-1185">Reference proteome</keyword>
<dbReference type="Pfam" id="PF07110">
    <property type="entry name" value="EthD"/>
    <property type="match status" value="1"/>
</dbReference>
<dbReference type="NCBIfam" id="TIGR02118">
    <property type="entry name" value="EthD family reductase"/>
    <property type="match status" value="1"/>
</dbReference>
<sequence>MILRATSAHALQWRYASVKTEHSALPSIAHWVNEVDFASLAHAHAWADEIKQLPILASSLVFYAIGEVLIPKQPDNHSTPPLLVFRFAKKSALLNHTQFSQYWRDTHAPIACASPHLQRYEQVHTIASSDSAWHWDGFTVSCFNGIEEMHQHAQHPAGQAAAYDTKHFLTPTAQPYVVSHKEGQIQLG</sequence>
<dbReference type="InterPro" id="IPR011008">
    <property type="entry name" value="Dimeric_a/b-barrel"/>
</dbReference>
<reference evidence="3" key="1">
    <citation type="journal article" date="2019" name="Int. J. Syst. Evol. Microbiol.">
        <title>The Global Catalogue of Microorganisms (GCM) 10K type strain sequencing project: providing services to taxonomists for standard genome sequencing and annotation.</title>
        <authorList>
            <consortium name="The Broad Institute Genomics Platform"/>
            <consortium name="The Broad Institute Genome Sequencing Center for Infectious Disease"/>
            <person name="Wu L."/>
            <person name="Ma J."/>
        </authorList>
    </citation>
    <scope>NUCLEOTIDE SEQUENCE [LARGE SCALE GENOMIC DNA]</scope>
    <source>
        <strain evidence="3">JCM 18423</strain>
    </source>
</reference>
<dbReference type="Gene3D" id="3.30.70.100">
    <property type="match status" value="1"/>
</dbReference>